<dbReference type="GO" id="GO:0016887">
    <property type="term" value="F:ATP hydrolysis activity"/>
    <property type="evidence" value="ECO:0007669"/>
    <property type="project" value="InterPro"/>
</dbReference>
<keyword evidence="3 8" id="KW-0812">Transmembrane</keyword>
<keyword evidence="4" id="KW-0547">Nucleotide-binding</keyword>
<evidence type="ECO:0000313" key="12">
    <source>
        <dbReference type="Proteomes" id="UP000729701"/>
    </source>
</evidence>
<evidence type="ECO:0000256" key="6">
    <source>
        <dbReference type="ARBA" id="ARBA00022989"/>
    </source>
</evidence>
<evidence type="ECO:0000256" key="4">
    <source>
        <dbReference type="ARBA" id="ARBA00022741"/>
    </source>
</evidence>
<organism evidence="11 12">
    <name type="scientific">Cyanomargarita calcarea GSE-NOS-MK-12-04C</name>
    <dbReference type="NCBI Taxonomy" id="2839659"/>
    <lineage>
        <taxon>Bacteria</taxon>
        <taxon>Bacillati</taxon>
        <taxon>Cyanobacteriota</taxon>
        <taxon>Cyanophyceae</taxon>
        <taxon>Nostocales</taxon>
        <taxon>Cyanomargaritaceae</taxon>
        <taxon>Cyanomargarita</taxon>
    </lineage>
</organism>
<dbReference type="InterPro" id="IPR050835">
    <property type="entry name" value="ABC_transporter_sub-D"/>
</dbReference>
<comment type="subcellular location">
    <subcellularLocation>
        <location evidence="1">Cell membrane</location>
        <topology evidence="1">Multi-pass membrane protein</topology>
    </subcellularLocation>
</comment>
<evidence type="ECO:0000256" key="1">
    <source>
        <dbReference type="ARBA" id="ARBA00004651"/>
    </source>
</evidence>
<reference evidence="11" key="2">
    <citation type="journal article" date="2022" name="Microbiol. Resour. Announc.">
        <title>Metagenome Sequencing to Explore Phylogenomics of Terrestrial Cyanobacteria.</title>
        <authorList>
            <person name="Ward R.D."/>
            <person name="Stajich J.E."/>
            <person name="Johansen J.R."/>
            <person name="Huntemann M."/>
            <person name="Clum A."/>
            <person name="Foster B."/>
            <person name="Foster B."/>
            <person name="Roux S."/>
            <person name="Palaniappan K."/>
            <person name="Varghese N."/>
            <person name="Mukherjee S."/>
            <person name="Reddy T.B.K."/>
            <person name="Daum C."/>
            <person name="Copeland A."/>
            <person name="Chen I.A."/>
            <person name="Ivanova N.N."/>
            <person name="Kyrpides N.C."/>
            <person name="Shapiro N."/>
            <person name="Eloe-Fadrosh E.A."/>
            <person name="Pietrasiak N."/>
        </authorList>
    </citation>
    <scope>NUCLEOTIDE SEQUENCE</scope>
    <source>
        <strain evidence="11">GSE-NOS-MK-12-04C</strain>
    </source>
</reference>
<accession>A0A951UR30</accession>
<dbReference type="SUPFAM" id="SSF52540">
    <property type="entry name" value="P-loop containing nucleoside triphosphate hydrolases"/>
    <property type="match status" value="1"/>
</dbReference>
<dbReference type="PROSITE" id="PS00211">
    <property type="entry name" value="ABC_TRANSPORTER_1"/>
    <property type="match status" value="1"/>
</dbReference>
<dbReference type="GO" id="GO:0140359">
    <property type="term" value="F:ABC-type transporter activity"/>
    <property type="evidence" value="ECO:0007669"/>
    <property type="project" value="InterPro"/>
</dbReference>
<comment type="caution">
    <text evidence="11">The sequence shown here is derived from an EMBL/GenBank/DDBJ whole genome shotgun (WGS) entry which is preliminary data.</text>
</comment>
<feature type="transmembrane region" description="Helical" evidence="8">
    <location>
        <begin position="76"/>
        <end position="96"/>
    </location>
</feature>
<feature type="domain" description="ABC transporter" evidence="9">
    <location>
        <begin position="359"/>
        <end position="572"/>
    </location>
</feature>
<dbReference type="Gene3D" id="3.40.50.300">
    <property type="entry name" value="P-loop containing nucleotide triphosphate hydrolases"/>
    <property type="match status" value="1"/>
</dbReference>
<gene>
    <name evidence="11" type="ORF">KME60_02195</name>
</gene>
<evidence type="ECO:0000256" key="3">
    <source>
        <dbReference type="ARBA" id="ARBA00022692"/>
    </source>
</evidence>
<keyword evidence="6 8" id="KW-1133">Transmembrane helix</keyword>
<dbReference type="CDD" id="cd03223">
    <property type="entry name" value="ABCD_peroxisomal_ALDP"/>
    <property type="match status" value="1"/>
</dbReference>
<dbReference type="PROSITE" id="PS50929">
    <property type="entry name" value="ABC_TM1F"/>
    <property type="match status" value="1"/>
</dbReference>
<dbReference type="SUPFAM" id="SSF90123">
    <property type="entry name" value="ABC transporter transmembrane region"/>
    <property type="match status" value="1"/>
</dbReference>
<reference evidence="11" key="1">
    <citation type="submission" date="2021-05" db="EMBL/GenBank/DDBJ databases">
        <authorList>
            <person name="Pietrasiak N."/>
            <person name="Ward R."/>
            <person name="Stajich J.E."/>
            <person name="Kurbessoian T."/>
        </authorList>
    </citation>
    <scope>NUCLEOTIDE SEQUENCE</scope>
    <source>
        <strain evidence="11">GSE-NOS-MK-12-04C</strain>
    </source>
</reference>
<dbReference type="SMART" id="SM00382">
    <property type="entry name" value="AAA"/>
    <property type="match status" value="1"/>
</dbReference>
<dbReference type="Pfam" id="PF00005">
    <property type="entry name" value="ABC_tran"/>
    <property type="match status" value="1"/>
</dbReference>
<dbReference type="Proteomes" id="UP000729701">
    <property type="component" value="Unassembled WGS sequence"/>
</dbReference>
<dbReference type="EMBL" id="JAHHGZ010000002">
    <property type="protein sequence ID" value="MBW4666267.1"/>
    <property type="molecule type" value="Genomic_DNA"/>
</dbReference>
<dbReference type="GO" id="GO:0005886">
    <property type="term" value="C:plasma membrane"/>
    <property type="evidence" value="ECO:0007669"/>
    <property type="project" value="UniProtKB-SubCell"/>
</dbReference>
<evidence type="ECO:0000256" key="8">
    <source>
        <dbReference type="SAM" id="Phobius"/>
    </source>
</evidence>
<sequence length="575" mass="65924">MNIFDSQLWNQFLAIAKPYWYPSEEEGRTLPQILWSWSRLALVLLLLLSFNSLNAFNSYINRDLLDVLEQRDAPNFFRLLFLYATTFAILTPLIVLSEYFRKKLALDWYEWLNNYILDKYFHNRAYYQINFQSDIENPDQRISQEIEPIPSLALDSLFIIIEKIIVIIAFVGILWSISKLIVFVLILYSIFGNAVTVFLSREGSGINSDKLESEADYRYCLTHVRNNAESIAFFRGEAQESRLVKKKFTDLIENFTRIIDWQRNLQLFANAYQSFLYVVPFLTVAPLYFVDRIDLGEVSQATIACAQVAGALSTLVSQFGSFGSFSSLINRAATFLEALAAATIQKPGSTVETVEEDRFALEEVTLQTPNYEQILVQNLSVSVEPGGLLIVGPSGSGKSSLLRLIAGLWNAGTGRLVRPSLEEMLFLPQSPYLILGTLREQLLYPNRNSSEVTDRELEQVLEQVNLYDLIARIGGLDAEVYWENILSLGEQQRLAFARLLVTRPRYVILDEATSALDLRNEENLYRQLQQTETTFISVGHRESLLNYHRYALELSRDSTWQLVLTQDYHSDSSWE</sequence>
<dbReference type="PANTHER" id="PTHR11384">
    <property type="entry name" value="ATP-BINDING CASSETTE, SUB-FAMILY D MEMBER"/>
    <property type="match status" value="1"/>
</dbReference>
<keyword evidence="5 11" id="KW-0067">ATP-binding</keyword>
<evidence type="ECO:0000313" key="11">
    <source>
        <dbReference type="EMBL" id="MBW4666267.1"/>
    </source>
</evidence>
<evidence type="ECO:0000259" key="10">
    <source>
        <dbReference type="PROSITE" id="PS50929"/>
    </source>
</evidence>
<dbReference type="GO" id="GO:0005524">
    <property type="term" value="F:ATP binding"/>
    <property type="evidence" value="ECO:0007669"/>
    <property type="project" value="UniProtKB-KW"/>
</dbReference>
<dbReference type="Gene3D" id="1.20.1560.10">
    <property type="entry name" value="ABC transporter type 1, transmembrane domain"/>
    <property type="match status" value="1"/>
</dbReference>
<dbReference type="InterPro" id="IPR011527">
    <property type="entry name" value="ABC1_TM_dom"/>
</dbReference>
<name>A0A951UR30_9CYAN</name>
<feature type="transmembrane region" description="Helical" evidence="8">
    <location>
        <begin position="267"/>
        <end position="289"/>
    </location>
</feature>
<feature type="transmembrane region" description="Helical" evidence="8">
    <location>
        <begin position="152"/>
        <end position="175"/>
    </location>
</feature>
<evidence type="ECO:0000256" key="5">
    <source>
        <dbReference type="ARBA" id="ARBA00022840"/>
    </source>
</evidence>
<feature type="domain" description="ABC transmembrane type-1" evidence="10">
    <location>
        <begin position="41"/>
        <end position="324"/>
    </location>
</feature>
<dbReference type="Pfam" id="PF06472">
    <property type="entry name" value="ABC_membrane_2"/>
    <property type="match status" value="1"/>
</dbReference>
<keyword evidence="7 8" id="KW-0472">Membrane</keyword>
<dbReference type="InterPro" id="IPR017871">
    <property type="entry name" value="ABC_transporter-like_CS"/>
</dbReference>
<dbReference type="InterPro" id="IPR003593">
    <property type="entry name" value="AAA+_ATPase"/>
</dbReference>
<dbReference type="PANTHER" id="PTHR11384:SF59">
    <property type="entry name" value="LYSOSOMAL COBALAMIN TRANSPORTER ABCD4"/>
    <property type="match status" value="1"/>
</dbReference>
<keyword evidence="2" id="KW-0813">Transport</keyword>
<protein>
    <submittedName>
        <fullName evidence="11">ABC transporter ATP-binding protein/permease</fullName>
    </submittedName>
</protein>
<dbReference type="InterPro" id="IPR003439">
    <property type="entry name" value="ABC_transporter-like_ATP-bd"/>
</dbReference>
<feature type="transmembrane region" description="Helical" evidence="8">
    <location>
        <begin position="37"/>
        <end position="56"/>
    </location>
</feature>
<dbReference type="InterPro" id="IPR027417">
    <property type="entry name" value="P-loop_NTPase"/>
</dbReference>
<evidence type="ECO:0000256" key="2">
    <source>
        <dbReference type="ARBA" id="ARBA00022448"/>
    </source>
</evidence>
<dbReference type="PROSITE" id="PS50893">
    <property type="entry name" value="ABC_TRANSPORTER_2"/>
    <property type="match status" value="1"/>
</dbReference>
<evidence type="ECO:0000256" key="7">
    <source>
        <dbReference type="ARBA" id="ARBA00023136"/>
    </source>
</evidence>
<dbReference type="InterPro" id="IPR036640">
    <property type="entry name" value="ABC1_TM_sf"/>
</dbReference>
<dbReference type="AlphaFoldDB" id="A0A951UR30"/>
<evidence type="ECO:0000259" key="9">
    <source>
        <dbReference type="PROSITE" id="PS50893"/>
    </source>
</evidence>
<proteinExistence type="predicted"/>